<dbReference type="GO" id="GO:0004526">
    <property type="term" value="F:ribonuclease P activity"/>
    <property type="evidence" value="ECO:0007669"/>
    <property type="project" value="UniProtKB-EC"/>
</dbReference>
<keyword evidence="11" id="KW-1185">Reference proteome</keyword>
<sequence>MVRVKNRYLVVKFLYPSTTPSSSSKDVVPQLLQLHQPTPDAFHAGLLLRAIRDGITELFGDYGMGMASTSLKINYHSPATSTAIIRCPQAHYQMVWAALTYMTKLPKPINTPVVVQVVRVSGTIKKAEMEVIRRAKEIILRAKIEQRGGADNATGDGMVGHIVKMVERRREEQVLVRVEEGEEEDDSDE</sequence>
<evidence type="ECO:0000256" key="8">
    <source>
        <dbReference type="ARBA" id="ARBA00044198"/>
    </source>
</evidence>
<dbReference type="FunFam" id="3.30.70.3250:FF:000004">
    <property type="entry name" value="Ribonuclease P/MRP protein subunit POP5"/>
    <property type="match status" value="1"/>
</dbReference>
<protein>
    <recommendedName>
        <fullName evidence="8">Ribonuclease P/MRP protein subunit POP5</fullName>
        <ecNumber evidence="4">3.1.26.5</ecNumber>
    </recommendedName>
</protein>
<dbReference type="SUPFAM" id="SSF160350">
    <property type="entry name" value="Rnp2-like"/>
    <property type="match status" value="1"/>
</dbReference>
<evidence type="ECO:0000256" key="1">
    <source>
        <dbReference type="ARBA" id="ARBA00000928"/>
    </source>
</evidence>
<evidence type="ECO:0000256" key="7">
    <source>
        <dbReference type="ARBA" id="ARBA00023242"/>
    </source>
</evidence>
<proteinExistence type="inferred from homology"/>
<dbReference type="PANTHER" id="PTHR15441:SF2">
    <property type="entry name" value="RIBONUCLEASE P_MRP PROTEIN SUBUNIT POP5"/>
    <property type="match status" value="1"/>
</dbReference>
<comment type="subcellular location">
    <subcellularLocation>
        <location evidence="2">Nucleus</location>
    </subcellularLocation>
</comment>
<dbReference type="GO" id="GO:0001682">
    <property type="term" value="P:tRNA 5'-leader removal"/>
    <property type="evidence" value="ECO:0007669"/>
    <property type="project" value="InterPro"/>
</dbReference>
<evidence type="ECO:0000256" key="9">
    <source>
        <dbReference type="ARBA" id="ARBA00055200"/>
    </source>
</evidence>
<name>A0A6G1K953_9PLEO</name>
<evidence type="ECO:0000256" key="6">
    <source>
        <dbReference type="ARBA" id="ARBA00022801"/>
    </source>
</evidence>
<dbReference type="Pfam" id="PF01900">
    <property type="entry name" value="RNase_P_Rpp14"/>
    <property type="match status" value="1"/>
</dbReference>
<dbReference type="PANTHER" id="PTHR15441">
    <property type="entry name" value="RIBONUCLEASE P PROTEIN SUBUNIT P14"/>
    <property type="match status" value="1"/>
</dbReference>
<evidence type="ECO:0000313" key="11">
    <source>
        <dbReference type="Proteomes" id="UP000799428"/>
    </source>
</evidence>
<evidence type="ECO:0000256" key="2">
    <source>
        <dbReference type="ARBA" id="ARBA00004123"/>
    </source>
</evidence>
<evidence type="ECO:0000256" key="4">
    <source>
        <dbReference type="ARBA" id="ARBA00012179"/>
    </source>
</evidence>
<dbReference type="EC" id="3.1.26.5" evidence="4"/>
<evidence type="ECO:0000313" key="10">
    <source>
        <dbReference type="EMBL" id="KAF2708971.1"/>
    </source>
</evidence>
<comment type="function">
    <text evidence="9">Component of ribonuclease P, a protein complex that generates mature tRNA molecules by cleaving their 5'-ends. Also a component of RNase MRP, which cleaves pre-rRNA sequences.</text>
</comment>
<dbReference type="InterPro" id="IPR038085">
    <property type="entry name" value="Rnp2-like_sf"/>
</dbReference>
<dbReference type="AlphaFoldDB" id="A0A6G1K953"/>
<dbReference type="GO" id="GO:0000172">
    <property type="term" value="C:ribonuclease MRP complex"/>
    <property type="evidence" value="ECO:0007669"/>
    <property type="project" value="TreeGrafter"/>
</dbReference>
<dbReference type="InterPro" id="IPR002759">
    <property type="entry name" value="Pop5/Rpp14/Rnp2-like"/>
</dbReference>
<organism evidence="10 11">
    <name type="scientific">Pleomassaria siparia CBS 279.74</name>
    <dbReference type="NCBI Taxonomy" id="1314801"/>
    <lineage>
        <taxon>Eukaryota</taxon>
        <taxon>Fungi</taxon>
        <taxon>Dikarya</taxon>
        <taxon>Ascomycota</taxon>
        <taxon>Pezizomycotina</taxon>
        <taxon>Dothideomycetes</taxon>
        <taxon>Pleosporomycetidae</taxon>
        <taxon>Pleosporales</taxon>
        <taxon>Pleomassariaceae</taxon>
        <taxon>Pleomassaria</taxon>
    </lineage>
</organism>
<dbReference type="GO" id="GO:0000460">
    <property type="term" value="P:maturation of 5.8S rRNA"/>
    <property type="evidence" value="ECO:0007669"/>
    <property type="project" value="UniProtKB-ARBA"/>
</dbReference>
<keyword evidence="5" id="KW-0819">tRNA processing</keyword>
<dbReference type="OrthoDB" id="24745at2759"/>
<dbReference type="Proteomes" id="UP000799428">
    <property type="component" value="Unassembled WGS sequence"/>
</dbReference>
<dbReference type="GO" id="GO:0030681">
    <property type="term" value="C:multimeric ribonuclease P complex"/>
    <property type="evidence" value="ECO:0007669"/>
    <property type="project" value="TreeGrafter"/>
</dbReference>
<dbReference type="EMBL" id="MU005771">
    <property type="protein sequence ID" value="KAF2708971.1"/>
    <property type="molecule type" value="Genomic_DNA"/>
</dbReference>
<accession>A0A6G1K953</accession>
<comment type="similarity">
    <text evidence="3">Belongs to the eukaryotic/archaeal RNase P protein component 2 family.</text>
</comment>
<reference evidence="10" key="1">
    <citation type="journal article" date="2020" name="Stud. Mycol.">
        <title>101 Dothideomycetes genomes: a test case for predicting lifestyles and emergence of pathogens.</title>
        <authorList>
            <person name="Haridas S."/>
            <person name="Albert R."/>
            <person name="Binder M."/>
            <person name="Bloem J."/>
            <person name="Labutti K."/>
            <person name="Salamov A."/>
            <person name="Andreopoulos B."/>
            <person name="Baker S."/>
            <person name="Barry K."/>
            <person name="Bills G."/>
            <person name="Bluhm B."/>
            <person name="Cannon C."/>
            <person name="Castanera R."/>
            <person name="Culley D."/>
            <person name="Daum C."/>
            <person name="Ezra D."/>
            <person name="Gonzalez J."/>
            <person name="Henrissat B."/>
            <person name="Kuo A."/>
            <person name="Liang C."/>
            <person name="Lipzen A."/>
            <person name="Lutzoni F."/>
            <person name="Magnuson J."/>
            <person name="Mondo S."/>
            <person name="Nolan M."/>
            <person name="Ohm R."/>
            <person name="Pangilinan J."/>
            <person name="Park H.-J."/>
            <person name="Ramirez L."/>
            <person name="Alfaro M."/>
            <person name="Sun H."/>
            <person name="Tritt A."/>
            <person name="Yoshinaga Y."/>
            <person name="Zwiers L.-H."/>
            <person name="Turgeon B."/>
            <person name="Goodwin S."/>
            <person name="Spatafora J."/>
            <person name="Crous P."/>
            <person name="Grigoriev I."/>
        </authorList>
    </citation>
    <scope>NUCLEOTIDE SEQUENCE</scope>
    <source>
        <strain evidence="10">CBS 279.74</strain>
    </source>
</reference>
<dbReference type="GO" id="GO:0005730">
    <property type="term" value="C:nucleolus"/>
    <property type="evidence" value="ECO:0007669"/>
    <property type="project" value="TreeGrafter"/>
</dbReference>
<keyword evidence="6" id="KW-0378">Hydrolase</keyword>
<gene>
    <name evidence="10" type="ORF">K504DRAFT_380718</name>
</gene>
<evidence type="ECO:0000256" key="3">
    <source>
        <dbReference type="ARBA" id="ARBA00010800"/>
    </source>
</evidence>
<dbReference type="Gene3D" id="3.30.70.3250">
    <property type="entry name" value="Ribonuclease P, Pop5 subunit"/>
    <property type="match status" value="1"/>
</dbReference>
<evidence type="ECO:0000256" key="5">
    <source>
        <dbReference type="ARBA" id="ARBA00022694"/>
    </source>
</evidence>
<dbReference type="GO" id="GO:0033204">
    <property type="term" value="F:ribonuclease P RNA binding"/>
    <property type="evidence" value="ECO:0007669"/>
    <property type="project" value="TreeGrafter"/>
</dbReference>
<keyword evidence="7" id="KW-0539">Nucleus</keyword>
<comment type="catalytic activity">
    <reaction evidence="1">
        <text>Endonucleolytic cleavage of RNA, removing 5'-extranucleotides from tRNA precursor.</text>
        <dbReference type="EC" id="3.1.26.5"/>
    </reaction>
</comment>